<dbReference type="EMBL" id="JAAMPC010000002">
    <property type="protein sequence ID" value="KAG2328770.1"/>
    <property type="molecule type" value="Genomic_DNA"/>
</dbReference>
<evidence type="ECO:0000313" key="3">
    <source>
        <dbReference type="Proteomes" id="UP000886595"/>
    </source>
</evidence>
<organism evidence="2 3">
    <name type="scientific">Brassica carinata</name>
    <name type="common">Ethiopian mustard</name>
    <name type="synonym">Abyssinian cabbage</name>
    <dbReference type="NCBI Taxonomy" id="52824"/>
    <lineage>
        <taxon>Eukaryota</taxon>
        <taxon>Viridiplantae</taxon>
        <taxon>Streptophyta</taxon>
        <taxon>Embryophyta</taxon>
        <taxon>Tracheophyta</taxon>
        <taxon>Spermatophyta</taxon>
        <taxon>Magnoliopsida</taxon>
        <taxon>eudicotyledons</taxon>
        <taxon>Gunneridae</taxon>
        <taxon>Pentapetalae</taxon>
        <taxon>rosids</taxon>
        <taxon>malvids</taxon>
        <taxon>Brassicales</taxon>
        <taxon>Brassicaceae</taxon>
        <taxon>Brassiceae</taxon>
        <taxon>Brassica</taxon>
    </lineage>
</organism>
<proteinExistence type="predicted"/>
<sequence>MPPGNAKITSTLTTAQRAAQRATRAESRATSLNGSCTEMYREAYQGRMSGNGNLIGSWVDHGSLVVGRIASIKQVGVRSMITM</sequence>
<feature type="compositionally biased region" description="Low complexity" evidence="1">
    <location>
        <begin position="9"/>
        <end position="30"/>
    </location>
</feature>
<name>A0A8X7WH92_BRACI</name>
<comment type="caution">
    <text evidence="2">The sequence shown here is derived from an EMBL/GenBank/DDBJ whole genome shotgun (WGS) entry which is preliminary data.</text>
</comment>
<gene>
    <name evidence="2" type="ORF">Bca52824_011498</name>
</gene>
<evidence type="ECO:0000313" key="2">
    <source>
        <dbReference type="EMBL" id="KAG2328770.1"/>
    </source>
</evidence>
<protein>
    <submittedName>
        <fullName evidence="2">Uncharacterized protein</fullName>
    </submittedName>
</protein>
<feature type="region of interest" description="Disordered" evidence="1">
    <location>
        <begin position="1"/>
        <end position="30"/>
    </location>
</feature>
<dbReference type="AlphaFoldDB" id="A0A8X7WH92"/>
<evidence type="ECO:0000256" key="1">
    <source>
        <dbReference type="SAM" id="MobiDB-lite"/>
    </source>
</evidence>
<dbReference type="Proteomes" id="UP000886595">
    <property type="component" value="Unassembled WGS sequence"/>
</dbReference>
<accession>A0A8X7WH92</accession>
<keyword evidence="3" id="KW-1185">Reference proteome</keyword>
<reference evidence="2 3" key="1">
    <citation type="submission" date="2020-02" db="EMBL/GenBank/DDBJ databases">
        <authorList>
            <person name="Ma Q."/>
            <person name="Huang Y."/>
            <person name="Song X."/>
            <person name="Pei D."/>
        </authorList>
    </citation>
    <scope>NUCLEOTIDE SEQUENCE [LARGE SCALE GENOMIC DNA]</scope>
    <source>
        <strain evidence="2">Sxm20200214</strain>
        <tissue evidence="2">Leaf</tissue>
    </source>
</reference>